<comment type="caution">
    <text evidence="1">The sequence shown here is derived from an EMBL/GenBank/DDBJ whole genome shotgun (WGS) entry which is preliminary data.</text>
</comment>
<protein>
    <submittedName>
        <fullName evidence="1">Uncharacterized protein</fullName>
    </submittedName>
</protein>
<evidence type="ECO:0000313" key="2">
    <source>
        <dbReference type="Proteomes" id="UP000194546"/>
    </source>
</evidence>
<proteinExistence type="predicted"/>
<accession>A0A242MIF7</accession>
<sequence length="46" mass="5174">MTKSYDLATGDGQIIRCLAKIQQSNLRLCRRPRAGESLVPMVLEKL</sequence>
<gene>
    <name evidence="1" type="ORF">PAMC26510_24070</name>
</gene>
<dbReference type="AlphaFoldDB" id="A0A242MIF7"/>
<dbReference type="EMBL" id="NBTY01000129">
    <property type="protein sequence ID" value="OTP71087.1"/>
    <property type="molecule type" value="Genomic_DNA"/>
</dbReference>
<organism evidence="1 2">
    <name type="scientific">Caballeronia sordidicola</name>
    <name type="common">Burkholderia sordidicola</name>
    <dbReference type="NCBI Taxonomy" id="196367"/>
    <lineage>
        <taxon>Bacteria</taxon>
        <taxon>Pseudomonadati</taxon>
        <taxon>Pseudomonadota</taxon>
        <taxon>Betaproteobacteria</taxon>
        <taxon>Burkholderiales</taxon>
        <taxon>Burkholderiaceae</taxon>
        <taxon>Caballeronia</taxon>
    </lineage>
</organism>
<evidence type="ECO:0000313" key="1">
    <source>
        <dbReference type="EMBL" id="OTP71087.1"/>
    </source>
</evidence>
<reference evidence="1 2" key="1">
    <citation type="submission" date="2017-03" db="EMBL/GenBank/DDBJ databases">
        <title>Genome analysis of strain PAMC 26510.</title>
        <authorList>
            <person name="Oh H.-M."/>
            <person name="Yang J.-A."/>
        </authorList>
    </citation>
    <scope>NUCLEOTIDE SEQUENCE [LARGE SCALE GENOMIC DNA]</scope>
    <source>
        <strain evidence="1 2">PAMC 26510</strain>
    </source>
</reference>
<dbReference type="Proteomes" id="UP000194546">
    <property type="component" value="Unassembled WGS sequence"/>
</dbReference>
<name>A0A242MIF7_CABSO</name>